<dbReference type="InterPro" id="IPR000182">
    <property type="entry name" value="GNAT_dom"/>
</dbReference>
<proteinExistence type="predicted"/>
<keyword evidence="5" id="KW-1185">Reference proteome</keyword>
<name>A0ABW3IDJ0_9FLAO</name>
<dbReference type="EMBL" id="JBHTJP010000032">
    <property type="protein sequence ID" value="MFD0976036.1"/>
    <property type="molecule type" value="Genomic_DNA"/>
</dbReference>
<feature type="domain" description="N-acetyltransferase" evidence="3">
    <location>
        <begin position="8"/>
        <end position="143"/>
    </location>
</feature>
<dbReference type="GO" id="GO:0016746">
    <property type="term" value="F:acyltransferase activity"/>
    <property type="evidence" value="ECO:0007669"/>
    <property type="project" value="UniProtKB-KW"/>
</dbReference>
<gene>
    <name evidence="4" type="ORF">ACFQ1G_04450</name>
</gene>
<dbReference type="PANTHER" id="PTHR43626:SF4">
    <property type="entry name" value="GCN5-RELATED N-ACETYLTRANSFERASE 2, CHLOROPLASTIC"/>
    <property type="match status" value="1"/>
</dbReference>
<dbReference type="Gene3D" id="3.40.630.30">
    <property type="match status" value="1"/>
</dbReference>
<dbReference type="CDD" id="cd04301">
    <property type="entry name" value="NAT_SF"/>
    <property type="match status" value="1"/>
</dbReference>
<comment type="caution">
    <text evidence="4">The sequence shown here is derived from an EMBL/GenBank/DDBJ whole genome shotgun (WGS) entry which is preliminary data.</text>
</comment>
<dbReference type="Pfam" id="PF13673">
    <property type="entry name" value="Acetyltransf_10"/>
    <property type="match status" value="1"/>
</dbReference>
<evidence type="ECO:0000256" key="1">
    <source>
        <dbReference type="ARBA" id="ARBA00022679"/>
    </source>
</evidence>
<dbReference type="EC" id="2.3.1.-" evidence="4"/>
<dbReference type="PANTHER" id="PTHR43626">
    <property type="entry name" value="ACYL-COA N-ACYLTRANSFERASE"/>
    <property type="match status" value="1"/>
</dbReference>
<reference evidence="5" key="1">
    <citation type="journal article" date="2019" name="Int. J. Syst. Evol. Microbiol.">
        <title>The Global Catalogue of Microorganisms (GCM) 10K type strain sequencing project: providing services to taxonomists for standard genome sequencing and annotation.</title>
        <authorList>
            <consortium name="The Broad Institute Genomics Platform"/>
            <consortium name="The Broad Institute Genome Sequencing Center for Infectious Disease"/>
            <person name="Wu L."/>
            <person name="Ma J."/>
        </authorList>
    </citation>
    <scope>NUCLEOTIDE SEQUENCE [LARGE SCALE GENOMIC DNA]</scope>
    <source>
        <strain evidence="5">CCUG 60898</strain>
    </source>
</reference>
<evidence type="ECO:0000313" key="4">
    <source>
        <dbReference type="EMBL" id="MFD0976036.1"/>
    </source>
</evidence>
<dbReference type="Proteomes" id="UP001597100">
    <property type="component" value="Unassembled WGS sequence"/>
</dbReference>
<keyword evidence="2 4" id="KW-0012">Acyltransferase</keyword>
<accession>A0ABW3IDJ0</accession>
<protein>
    <submittedName>
        <fullName evidence="4">GNAT family N-acetyltransferase</fullName>
        <ecNumber evidence="4">2.3.1.-</ecNumber>
    </submittedName>
</protein>
<dbReference type="InterPro" id="IPR016181">
    <property type="entry name" value="Acyl_CoA_acyltransferase"/>
</dbReference>
<keyword evidence="1 4" id="KW-0808">Transferase</keyword>
<sequence>MPQKPILENFSIVKRKIEVCEYQSLRQTTGWGSIENDVVEKALDKDLFSVCVLESEQIVGMGRVIGDGAIYFYIQDVIVDPGYQNKGIGKLIMESIEDYLAKNSNNNSFIGLMAAEGATQFYEQFGYQKRPDDRPGMFKAIKK</sequence>
<dbReference type="SUPFAM" id="SSF55729">
    <property type="entry name" value="Acyl-CoA N-acyltransferases (Nat)"/>
    <property type="match status" value="1"/>
</dbReference>
<dbReference type="PROSITE" id="PS51186">
    <property type="entry name" value="GNAT"/>
    <property type="match status" value="1"/>
</dbReference>
<dbReference type="InterPro" id="IPR045039">
    <property type="entry name" value="NSI-like"/>
</dbReference>
<evidence type="ECO:0000313" key="5">
    <source>
        <dbReference type="Proteomes" id="UP001597100"/>
    </source>
</evidence>
<evidence type="ECO:0000259" key="3">
    <source>
        <dbReference type="PROSITE" id="PS51186"/>
    </source>
</evidence>
<organism evidence="4 5">
    <name type="scientific">Salinimicrobium gaetbulicola</name>
    <dbReference type="NCBI Taxonomy" id="999702"/>
    <lineage>
        <taxon>Bacteria</taxon>
        <taxon>Pseudomonadati</taxon>
        <taxon>Bacteroidota</taxon>
        <taxon>Flavobacteriia</taxon>
        <taxon>Flavobacteriales</taxon>
        <taxon>Flavobacteriaceae</taxon>
        <taxon>Salinimicrobium</taxon>
    </lineage>
</organism>
<evidence type="ECO:0000256" key="2">
    <source>
        <dbReference type="ARBA" id="ARBA00023315"/>
    </source>
</evidence>
<dbReference type="RefSeq" id="WP_380737069.1">
    <property type="nucleotide sequence ID" value="NZ_JBHTJP010000032.1"/>
</dbReference>